<dbReference type="EMBL" id="SNYF01000008">
    <property type="protein sequence ID" value="TDQ15062.1"/>
    <property type="molecule type" value="Genomic_DNA"/>
</dbReference>
<dbReference type="PROSITE" id="PS50109">
    <property type="entry name" value="HIS_KIN"/>
    <property type="match status" value="1"/>
</dbReference>
<dbReference type="Gene3D" id="1.25.40.10">
    <property type="entry name" value="Tetratricopeptide repeat domain"/>
    <property type="match status" value="1"/>
</dbReference>
<keyword evidence="5 11" id="KW-0418">Kinase</keyword>
<dbReference type="Gene3D" id="1.10.287.130">
    <property type="match status" value="1"/>
</dbReference>
<comment type="catalytic activity">
    <reaction evidence="1">
        <text>ATP + protein L-histidine = ADP + protein N-phospho-L-histidine.</text>
        <dbReference type="EC" id="2.7.13.3"/>
    </reaction>
</comment>
<dbReference type="InterPro" id="IPR005467">
    <property type="entry name" value="His_kinase_dom"/>
</dbReference>
<dbReference type="SMART" id="SM00028">
    <property type="entry name" value="TPR"/>
    <property type="match status" value="2"/>
</dbReference>
<feature type="coiled-coil region" evidence="7">
    <location>
        <begin position="341"/>
        <end position="371"/>
    </location>
</feature>
<keyword evidence="4" id="KW-0808">Transferase</keyword>
<dbReference type="Pfam" id="PF02518">
    <property type="entry name" value="HATPase_c"/>
    <property type="match status" value="1"/>
</dbReference>
<feature type="domain" description="Response regulatory" evidence="10">
    <location>
        <begin position="614"/>
        <end position="736"/>
    </location>
</feature>
<dbReference type="GO" id="GO:0005886">
    <property type="term" value="C:plasma membrane"/>
    <property type="evidence" value="ECO:0007669"/>
    <property type="project" value="TreeGrafter"/>
</dbReference>
<dbReference type="SUPFAM" id="SSF48452">
    <property type="entry name" value="TPR-like"/>
    <property type="match status" value="1"/>
</dbReference>
<dbReference type="InterPro" id="IPR001789">
    <property type="entry name" value="Sig_transdc_resp-reg_receiver"/>
</dbReference>
<dbReference type="PANTHER" id="PTHR43047:SF72">
    <property type="entry name" value="OSMOSENSING HISTIDINE PROTEIN KINASE SLN1"/>
    <property type="match status" value="1"/>
</dbReference>
<dbReference type="RefSeq" id="WP_166637312.1">
    <property type="nucleotide sequence ID" value="NZ_SNYF01000008.1"/>
</dbReference>
<dbReference type="Gene3D" id="3.30.565.10">
    <property type="entry name" value="Histidine kinase-like ATPase, C-terminal domain"/>
    <property type="match status" value="1"/>
</dbReference>
<dbReference type="InterPro" id="IPR003594">
    <property type="entry name" value="HATPase_dom"/>
</dbReference>
<dbReference type="PRINTS" id="PR00344">
    <property type="entry name" value="BCTRLSENSOR"/>
</dbReference>
<dbReference type="SMART" id="SM00448">
    <property type="entry name" value="REC"/>
    <property type="match status" value="1"/>
</dbReference>
<dbReference type="AlphaFoldDB" id="A0A4R6T241"/>
<dbReference type="InterPro" id="IPR036097">
    <property type="entry name" value="HisK_dim/P_sf"/>
</dbReference>
<dbReference type="Proteomes" id="UP000294535">
    <property type="component" value="Unassembled WGS sequence"/>
</dbReference>
<comment type="caution">
    <text evidence="11">The sequence shown here is derived from an EMBL/GenBank/DDBJ whole genome shotgun (WGS) entry which is preliminary data.</text>
</comment>
<evidence type="ECO:0000259" key="10">
    <source>
        <dbReference type="PROSITE" id="PS50110"/>
    </source>
</evidence>
<evidence type="ECO:0000256" key="8">
    <source>
        <dbReference type="SAM" id="Phobius"/>
    </source>
</evidence>
<keyword evidence="8" id="KW-0812">Transmembrane</keyword>
<dbReference type="PROSITE" id="PS50110">
    <property type="entry name" value="RESPONSE_REGULATORY"/>
    <property type="match status" value="1"/>
</dbReference>
<dbReference type="FunFam" id="3.30.565.10:FF:000010">
    <property type="entry name" value="Sensor histidine kinase RcsC"/>
    <property type="match status" value="1"/>
</dbReference>
<dbReference type="GO" id="GO:0000155">
    <property type="term" value="F:phosphorelay sensor kinase activity"/>
    <property type="evidence" value="ECO:0007669"/>
    <property type="project" value="InterPro"/>
</dbReference>
<dbReference type="Pfam" id="PF00512">
    <property type="entry name" value="HisKA"/>
    <property type="match status" value="1"/>
</dbReference>
<keyword evidence="3 6" id="KW-0597">Phosphoprotein</keyword>
<dbReference type="CDD" id="cd00082">
    <property type="entry name" value="HisKA"/>
    <property type="match status" value="1"/>
</dbReference>
<accession>A0A4R6T241</accession>
<gene>
    <name evidence="11" type="ORF">DFQ04_2948</name>
</gene>
<keyword evidence="8" id="KW-0472">Membrane</keyword>
<proteinExistence type="predicted"/>
<keyword evidence="8" id="KW-1133">Transmembrane helix</keyword>
<evidence type="ECO:0000256" key="3">
    <source>
        <dbReference type="ARBA" id="ARBA00022553"/>
    </source>
</evidence>
<evidence type="ECO:0000313" key="11">
    <source>
        <dbReference type="EMBL" id="TDQ15062.1"/>
    </source>
</evidence>
<evidence type="ECO:0000313" key="12">
    <source>
        <dbReference type="Proteomes" id="UP000294535"/>
    </source>
</evidence>
<evidence type="ECO:0000256" key="5">
    <source>
        <dbReference type="ARBA" id="ARBA00022777"/>
    </source>
</evidence>
<dbReference type="SUPFAM" id="SSF55874">
    <property type="entry name" value="ATPase domain of HSP90 chaperone/DNA topoisomerase II/histidine kinase"/>
    <property type="match status" value="1"/>
</dbReference>
<protein>
    <recommendedName>
        <fullName evidence="2">histidine kinase</fullName>
        <ecNumber evidence="2">2.7.13.3</ecNumber>
    </recommendedName>
</protein>
<evidence type="ECO:0000256" key="1">
    <source>
        <dbReference type="ARBA" id="ARBA00000085"/>
    </source>
</evidence>
<dbReference type="Gene3D" id="3.40.50.2300">
    <property type="match status" value="1"/>
</dbReference>
<reference evidence="11 12" key="1">
    <citation type="submission" date="2019-03" db="EMBL/GenBank/DDBJ databases">
        <title>Genomic Encyclopedia of Type Strains, Phase III (KMG-III): the genomes of soil and plant-associated and newly described type strains.</title>
        <authorList>
            <person name="Whitman W."/>
        </authorList>
    </citation>
    <scope>NUCLEOTIDE SEQUENCE [LARGE SCALE GENOMIC DNA]</scope>
    <source>
        <strain evidence="11 12">CECT 8446</strain>
    </source>
</reference>
<dbReference type="Pfam" id="PF00072">
    <property type="entry name" value="Response_reg"/>
    <property type="match status" value="1"/>
</dbReference>
<evidence type="ECO:0000259" key="9">
    <source>
        <dbReference type="PROSITE" id="PS50109"/>
    </source>
</evidence>
<dbReference type="InterPro" id="IPR019734">
    <property type="entry name" value="TPR_rpt"/>
</dbReference>
<organism evidence="11 12">
    <name type="scientific">Algoriphagus boseongensis</name>
    <dbReference type="NCBI Taxonomy" id="1442587"/>
    <lineage>
        <taxon>Bacteria</taxon>
        <taxon>Pseudomonadati</taxon>
        <taxon>Bacteroidota</taxon>
        <taxon>Cytophagia</taxon>
        <taxon>Cytophagales</taxon>
        <taxon>Cyclobacteriaceae</taxon>
        <taxon>Algoriphagus</taxon>
    </lineage>
</organism>
<dbReference type="InterPro" id="IPR004358">
    <property type="entry name" value="Sig_transdc_His_kin-like_C"/>
</dbReference>
<feature type="transmembrane region" description="Helical" evidence="8">
    <location>
        <begin position="319"/>
        <end position="338"/>
    </location>
</feature>
<evidence type="ECO:0000256" key="6">
    <source>
        <dbReference type="PROSITE-ProRule" id="PRU00169"/>
    </source>
</evidence>
<dbReference type="EC" id="2.7.13.3" evidence="2"/>
<dbReference type="InterPro" id="IPR036890">
    <property type="entry name" value="HATPase_C_sf"/>
</dbReference>
<sequence length="738" mass="84851">MRKWIVFGIIFLWSPWVWAQQSGIPFDEYESLTSQLNKAKIQNDVPQEIQVLWELIQLSSETINYNQTYAYCVELESLIIDHINLPVVKKIIHPFYSEMGRLLIALSEYESSMEYYKKAMFWAEQLGLQDEKYHDLGAFAFNKFLVGKRQEADSILRIYLKDAENLKKPELIADAHFRFYNIYIDTLPQLAIYHSRKSLETKDLKDFAHRTINLGTCFFRLGESDSALYYTEKGLTLAKTNGFKTQESNAIIQMREIYLMLGDYKKSLEYFEAFYWLQYEANTFQNGMKLMVVNQEILKEKLQLQESLAEVKISNQRTLIWIFGISVLVLGIVLFLLNNRIRLINHQKKRIEEEKNRAEESERYVEQFLTNLSHEIRTPMHAISGMINALLRNPDSEFKGEYLEAMRISSDNLLVLLNDILDLAKIESGKMEISPEQMKPMQVASGVVHLFKFKASEKGLDLGIEVSENFPETMLSDPSRLTQVLINLIGNAIKFTDSGYIRLKLSRVGDKARFEVIDTGMGIPQEKLKVIFDSFEQVDQLQSRKQVGTGLGLSISKKLIELQGGEIWVESELGKGSSFIFELPIIAEKNSAIDVSSKDDVDSTSLGKKLKGIRILLVDDDEFNMMVVQDDLSYFIPEVELTIGKSGEEAIELFKTRPFDLILMDIHMPGMGGIEAAKRIRELESSQGIERKIPIIALTANIVQSEIDKFLASGMEEYIPKPYKIEEILVKLSRFYKK</sequence>
<dbReference type="SUPFAM" id="SSF52172">
    <property type="entry name" value="CheY-like"/>
    <property type="match status" value="1"/>
</dbReference>
<evidence type="ECO:0000256" key="7">
    <source>
        <dbReference type="SAM" id="Coils"/>
    </source>
</evidence>
<keyword evidence="7" id="KW-0175">Coiled coil</keyword>
<name>A0A4R6T241_9BACT</name>
<dbReference type="SMART" id="SM00388">
    <property type="entry name" value="HisKA"/>
    <property type="match status" value="1"/>
</dbReference>
<evidence type="ECO:0000256" key="2">
    <source>
        <dbReference type="ARBA" id="ARBA00012438"/>
    </source>
</evidence>
<dbReference type="CDD" id="cd17546">
    <property type="entry name" value="REC_hyHK_CKI1_RcsC-like"/>
    <property type="match status" value="1"/>
</dbReference>
<dbReference type="InterPro" id="IPR011006">
    <property type="entry name" value="CheY-like_superfamily"/>
</dbReference>
<feature type="modified residue" description="4-aspartylphosphate" evidence="6">
    <location>
        <position position="665"/>
    </location>
</feature>
<dbReference type="PANTHER" id="PTHR43047">
    <property type="entry name" value="TWO-COMPONENT HISTIDINE PROTEIN KINASE"/>
    <property type="match status" value="1"/>
</dbReference>
<feature type="domain" description="Histidine kinase" evidence="9">
    <location>
        <begin position="371"/>
        <end position="587"/>
    </location>
</feature>
<evidence type="ECO:0000256" key="4">
    <source>
        <dbReference type="ARBA" id="ARBA00022679"/>
    </source>
</evidence>
<dbReference type="SUPFAM" id="SSF47384">
    <property type="entry name" value="Homodimeric domain of signal transducing histidine kinase"/>
    <property type="match status" value="1"/>
</dbReference>
<dbReference type="InterPro" id="IPR003661">
    <property type="entry name" value="HisK_dim/P_dom"/>
</dbReference>
<keyword evidence="12" id="KW-1185">Reference proteome</keyword>
<dbReference type="CDD" id="cd16922">
    <property type="entry name" value="HATPase_EvgS-ArcB-TorS-like"/>
    <property type="match status" value="1"/>
</dbReference>
<dbReference type="SMART" id="SM00387">
    <property type="entry name" value="HATPase_c"/>
    <property type="match status" value="1"/>
</dbReference>
<dbReference type="InterPro" id="IPR011990">
    <property type="entry name" value="TPR-like_helical_dom_sf"/>
</dbReference>
<dbReference type="GO" id="GO:0009927">
    <property type="term" value="F:histidine phosphotransfer kinase activity"/>
    <property type="evidence" value="ECO:0007669"/>
    <property type="project" value="TreeGrafter"/>
</dbReference>